<dbReference type="AlphaFoldDB" id="A0A8J7P9R7"/>
<accession>A0A8J7P9R7</accession>
<gene>
    <name evidence="2" type="ORF">J0M35_06935</name>
</gene>
<organism evidence="2 3">
    <name type="scientific">Candidatus Obscuribacter phosphatis</name>
    <dbReference type="NCBI Taxonomy" id="1906157"/>
    <lineage>
        <taxon>Bacteria</taxon>
        <taxon>Bacillati</taxon>
        <taxon>Candidatus Melainabacteria</taxon>
        <taxon>Candidatus Obscuribacterales</taxon>
        <taxon>Candidatus Obscuribacteraceae</taxon>
        <taxon>Candidatus Obscuribacter</taxon>
    </lineage>
</organism>
<reference evidence="2" key="1">
    <citation type="submission" date="2021-02" db="EMBL/GenBank/DDBJ databases">
        <title>Genome-Resolved Metagenomics of a Microbial Community Performing Photosynthetic Biological Nutrient Removal.</title>
        <authorList>
            <person name="Mcdaniel E.A."/>
        </authorList>
    </citation>
    <scope>NUCLEOTIDE SEQUENCE</scope>
    <source>
        <strain evidence="2">UWPOB_OBS1</strain>
    </source>
</reference>
<protein>
    <submittedName>
        <fullName evidence="2">Uncharacterized protein</fullName>
    </submittedName>
</protein>
<evidence type="ECO:0000313" key="2">
    <source>
        <dbReference type="EMBL" id="MBN8660082.1"/>
    </source>
</evidence>
<feature type="compositionally biased region" description="Low complexity" evidence="1">
    <location>
        <begin position="166"/>
        <end position="197"/>
    </location>
</feature>
<feature type="compositionally biased region" description="Polar residues" evidence="1">
    <location>
        <begin position="103"/>
        <end position="115"/>
    </location>
</feature>
<dbReference type="EMBL" id="JAFLCK010000007">
    <property type="protein sequence ID" value="MBN8660082.1"/>
    <property type="molecule type" value="Genomic_DNA"/>
</dbReference>
<feature type="compositionally biased region" description="Low complexity" evidence="1">
    <location>
        <begin position="217"/>
        <end position="234"/>
    </location>
</feature>
<sequence length="591" mass="61326">MNEAKKAKSCTVELPWRSENLGLPFSLTVRADVGTTEPIWTLYEGEGATSRVMWSTGFDDVELLYDVLTLSLPSDGPNIFAPAEQPKTADGQRSRSVLDRGQGESSTQSEASSGPSIDRSYDASAGSSYENALMKPEDNDFSGYYKKKGEAKYPNHLMTEANSLPESANASIETASAESSSSVSSSGVSSSGKSPAEQAPTLQQNSAPAPANPVTQPSSAPNAPINPNPNSNPNLNMGYPPYPYGYYPYGYPPGQVPPAGYPGYPYGYTPSPYPYGVPGVGPGAVPGVGPNGVPGVGPGGNAGEVHGGSPASGPGAAYGAIPMAPVPQDPLTAASTVPISPGLPVADPYAQQFAPQVVVSNPDLVRKRPNVMLGTFLVDAGLVPKATIEAALQVQNLVSQGTLSAIKAAEAVRRAHIRGSALEADASDLKLSPGESVVKVKPQIGQVLVMAGIISAPQLKTALSLQEQLRSGALNMDEALQKLAETMISGNSYRTPSADGPVKEALSLLCQSGLLSQSDWQAAESKGGDIASSLVASGKLDQLTMKASLDCAKLLAGGKLRLEQAVPSLHYCQRMRVPLSEALDELGFASK</sequence>
<feature type="compositionally biased region" description="Basic and acidic residues" evidence="1">
    <location>
        <begin position="90"/>
        <end position="102"/>
    </location>
</feature>
<feature type="region of interest" description="Disordered" evidence="1">
    <location>
        <begin position="78"/>
        <end position="140"/>
    </location>
</feature>
<feature type="region of interest" description="Disordered" evidence="1">
    <location>
        <begin position="165"/>
        <end position="234"/>
    </location>
</feature>
<comment type="caution">
    <text evidence="2">The sequence shown here is derived from an EMBL/GenBank/DDBJ whole genome shotgun (WGS) entry which is preliminary data.</text>
</comment>
<dbReference type="Proteomes" id="UP000664277">
    <property type="component" value="Unassembled WGS sequence"/>
</dbReference>
<evidence type="ECO:0000256" key="1">
    <source>
        <dbReference type="SAM" id="MobiDB-lite"/>
    </source>
</evidence>
<proteinExistence type="predicted"/>
<name>A0A8J7P9R7_9BACT</name>
<evidence type="ECO:0000313" key="3">
    <source>
        <dbReference type="Proteomes" id="UP000664277"/>
    </source>
</evidence>